<accession>A0A1K0G9J6</accession>
<reference evidence="3" key="1">
    <citation type="submission" date="2016-04" db="EMBL/GenBank/DDBJ databases">
        <authorList>
            <person name="Guldener U."/>
            <person name="Guldener U."/>
        </authorList>
    </citation>
    <scope>NUCLEOTIDE SEQUENCE [LARGE SCALE GENOMIC DNA]</scope>
    <source>
        <strain evidence="3">UB2112</strain>
    </source>
</reference>
<evidence type="ECO:0000256" key="1">
    <source>
        <dbReference type="SAM" id="SignalP"/>
    </source>
</evidence>
<name>A0A1K0G9J6_9BASI</name>
<evidence type="ECO:0000313" key="3">
    <source>
        <dbReference type="Proteomes" id="UP000179920"/>
    </source>
</evidence>
<protein>
    <submittedName>
        <fullName evidence="2">Uncharacterized protein</fullName>
    </submittedName>
</protein>
<evidence type="ECO:0000313" key="2">
    <source>
        <dbReference type="EMBL" id="SAM84464.1"/>
    </source>
</evidence>
<organism evidence="2 3">
    <name type="scientific">Ustilago bromivora</name>
    <dbReference type="NCBI Taxonomy" id="307758"/>
    <lineage>
        <taxon>Eukaryota</taxon>
        <taxon>Fungi</taxon>
        <taxon>Dikarya</taxon>
        <taxon>Basidiomycota</taxon>
        <taxon>Ustilaginomycotina</taxon>
        <taxon>Ustilaginomycetes</taxon>
        <taxon>Ustilaginales</taxon>
        <taxon>Ustilaginaceae</taxon>
        <taxon>Ustilago</taxon>
    </lineage>
</organism>
<sequence>MRISRHATKLVLLLVAFAAAASALVLPNSANDIHNSDRGAKLVRRQVPKWSWEDIRSGRVRHDPNHPAMHPQVANQYFEGQYFHNDMPLFIYDVNSRRGVPKLDAKHALTNYGGFHAYEINSEQAITVTQDQLPREDTEVARGARYVTSIRTQFGETPAKLAFGPRVIPLPSPPTRIFGRRSQQAPTWEQVRAMRIADRGGRLENLRPILANQRHLRFVNQFGNMGLNIRAHPNGKIEHQVLDFGSTVLGHFH</sequence>
<keyword evidence="1" id="KW-0732">Signal</keyword>
<feature type="chain" id="PRO_5009664248" evidence="1">
    <location>
        <begin position="24"/>
        <end position="253"/>
    </location>
</feature>
<feature type="signal peptide" evidence="1">
    <location>
        <begin position="1"/>
        <end position="23"/>
    </location>
</feature>
<proteinExistence type="predicted"/>
<dbReference type="OrthoDB" id="10482546at2759"/>
<dbReference type="AlphaFoldDB" id="A0A1K0G9J6"/>
<gene>
    <name evidence="2" type="ORF">UBRO_20303</name>
</gene>
<dbReference type="EMBL" id="LT558130">
    <property type="protein sequence ID" value="SAM84464.1"/>
    <property type="molecule type" value="Genomic_DNA"/>
</dbReference>
<dbReference type="Proteomes" id="UP000179920">
    <property type="component" value="Chromosome XIV"/>
</dbReference>